<evidence type="ECO:0000256" key="2">
    <source>
        <dbReference type="ARBA" id="ARBA00023015"/>
    </source>
</evidence>
<dbReference type="Gene3D" id="1.10.1740.10">
    <property type="match status" value="1"/>
</dbReference>
<dbReference type="Pfam" id="PF08281">
    <property type="entry name" value="Sigma70_r4_2"/>
    <property type="match status" value="1"/>
</dbReference>
<dbReference type="NCBIfam" id="TIGR02937">
    <property type="entry name" value="sigma70-ECF"/>
    <property type="match status" value="1"/>
</dbReference>
<dbReference type="SUPFAM" id="SSF88946">
    <property type="entry name" value="Sigma2 domain of RNA polymerase sigma factors"/>
    <property type="match status" value="1"/>
</dbReference>
<keyword evidence="5" id="KW-0804">Transcription</keyword>
<dbReference type="InterPro" id="IPR007627">
    <property type="entry name" value="RNA_pol_sigma70_r2"/>
</dbReference>
<dbReference type="Gene3D" id="1.10.10.10">
    <property type="entry name" value="Winged helix-like DNA-binding domain superfamily/Winged helix DNA-binding domain"/>
    <property type="match status" value="1"/>
</dbReference>
<dbReference type="PANTHER" id="PTHR43133:SF8">
    <property type="entry name" value="RNA POLYMERASE SIGMA FACTOR HI_1459-RELATED"/>
    <property type="match status" value="1"/>
</dbReference>
<feature type="compositionally biased region" description="Basic and acidic residues" evidence="6">
    <location>
        <begin position="184"/>
        <end position="195"/>
    </location>
</feature>
<evidence type="ECO:0000256" key="4">
    <source>
        <dbReference type="ARBA" id="ARBA00023125"/>
    </source>
</evidence>
<dbReference type="EMBL" id="JAZHPZ010000021">
    <property type="protein sequence ID" value="MEF2968950.1"/>
    <property type="molecule type" value="Genomic_DNA"/>
</dbReference>
<keyword evidence="2" id="KW-0805">Transcription regulation</keyword>
<dbReference type="InterPro" id="IPR013249">
    <property type="entry name" value="RNA_pol_sigma70_r4_t2"/>
</dbReference>
<organism evidence="9 10">
    <name type="scientific">Paenibacillus haidiansis</name>
    <dbReference type="NCBI Taxonomy" id="1574488"/>
    <lineage>
        <taxon>Bacteria</taxon>
        <taxon>Bacillati</taxon>
        <taxon>Bacillota</taxon>
        <taxon>Bacilli</taxon>
        <taxon>Bacillales</taxon>
        <taxon>Paenibacillaceae</taxon>
        <taxon>Paenibacillus</taxon>
    </lineage>
</organism>
<dbReference type="InterPro" id="IPR039425">
    <property type="entry name" value="RNA_pol_sigma-70-like"/>
</dbReference>
<evidence type="ECO:0000256" key="1">
    <source>
        <dbReference type="ARBA" id="ARBA00010641"/>
    </source>
</evidence>
<evidence type="ECO:0000256" key="6">
    <source>
        <dbReference type="SAM" id="MobiDB-lite"/>
    </source>
</evidence>
<dbReference type="InterPro" id="IPR014284">
    <property type="entry name" value="RNA_pol_sigma-70_dom"/>
</dbReference>
<keyword evidence="10" id="KW-1185">Reference proteome</keyword>
<dbReference type="PANTHER" id="PTHR43133">
    <property type="entry name" value="RNA POLYMERASE ECF-TYPE SIGMA FACTO"/>
    <property type="match status" value="1"/>
</dbReference>
<evidence type="ECO:0000313" key="9">
    <source>
        <dbReference type="EMBL" id="MEF2968950.1"/>
    </source>
</evidence>
<evidence type="ECO:0000256" key="5">
    <source>
        <dbReference type="ARBA" id="ARBA00023163"/>
    </source>
</evidence>
<accession>A0ABU7VYV3</accession>
<dbReference type="Proteomes" id="UP001306950">
    <property type="component" value="Unassembled WGS sequence"/>
</dbReference>
<dbReference type="InterPro" id="IPR036388">
    <property type="entry name" value="WH-like_DNA-bd_sf"/>
</dbReference>
<evidence type="ECO:0000313" key="10">
    <source>
        <dbReference type="Proteomes" id="UP001306950"/>
    </source>
</evidence>
<name>A0ABU7VYV3_9BACL</name>
<dbReference type="RefSeq" id="WP_331849068.1">
    <property type="nucleotide sequence ID" value="NZ_JAZHPZ010000021.1"/>
</dbReference>
<evidence type="ECO:0000259" key="7">
    <source>
        <dbReference type="Pfam" id="PF04542"/>
    </source>
</evidence>
<reference evidence="9 10" key="1">
    <citation type="submission" date="2024-02" db="EMBL/GenBank/DDBJ databases">
        <title>A nitrogen-fixing paenibacillus bacterium.</title>
        <authorList>
            <person name="Zhang W.L."/>
            <person name="Chen S.F."/>
        </authorList>
    </citation>
    <scope>NUCLEOTIDE SEQUENCE [LARGE SCALE GENOMIC DNA]</scope>
    <source>
        <strain evidence="9 10">M1</strain>
    </source>
</reference>
<feature type="domain" description="RNA polymerase sigma factor 70 region 4 type 2" evidence="8">
    <location>
        <begin position="116"/>
        <end position="166"/>
    </location>
</feature>
<comment type="similarity">
    <text evidence="1">Belongs to the sigma-70 factor family. ECF subfamily.</text>
</comment>
<proteinExistence type="inferred from homology"/>
<dbReference type="Pfam" id="PF04542">
    <property type="entry name" value="Sigma70_r2"/>
    <property type="match status" value="1"/>
</dbReference>
<feature type="region of interest" description="Disordered" evidence="6">
    <location>
        <begin position="170"/>
        <end position="207"/>
    </location>
</feature>
<keyword evidence="4" id="KW-0238">DNA-binding</keyword>
<dbReference type="InterPro" id="IPR013325">
    <property type="entry name" value="RNA_pol_sigma_r2"/>
</dbReference>
<comment type="caution">
    <text evidence="9">The sequence shown here is derived from an EMBL/GenBank/DDBJ whole genome shotgun (WGS) entry which is preliminary data.</text>
</comment>
<gene>
    <name evidence="9" type="ORF">V3851_24495</name>
</gene>
<keyword evidence="3" id="KW-0731">Sigma factor</keyword>
<protein>
    <submittedName>
        <fullName evidence="9">RNA polymerase sigma factor</fullName>
    </submittedName>
</protein>
<sequence>MRQEELAGKSAAGKGKKQAEISAWFEAHQQSLRQYCRALAGSPWEGDDLAQETWLKVWSTLLGGADSGRFTQAYLYRVARNAWIDRNRKKSIPTIHQPLDAFQHPDIDSVEIWGAMELLVQNLAPAQRTALLLVDVLKYTAAEAAELIHSTEGAVKAALHRARVKLQKTIASKESSASEDQEERQEYCSDREKNRRNSRLRSQSPQEADRQEADYLYAYAYLEAFRTQNTAAMVLLMNDGAPEDAAVSLLHAQPQARQRERKASRPAKMQSLFMQLAA</sequence>
<evidence type="ECO:0000259" key="8">
    <source>
        <dbReference type="Pfam" id="PF08281"/>
    </source>
</evidence>
<dbReference type="InterPro" id="IPR013324">
    <property type="entry name" value="RNA_pol_sigma_r3/r4-like"/>
</dbReference>
<evidence type="ECO:0000256" key="3">
    <source>
        <dbReference type="ARBA" id="ARBA00023082"/>
    </source>
</evidence>
<feature type="domain" description="RNA polymerase sigma-70 region 2" evidence="7">
    <location>
        <begin position="25"/>
        <end position="91"/>
    </location>
</feature>
<dbReference type="SUPFAM" id="SSF88659">
    <property type="entry name" value="Sigma3 and sigma4 domains of RNA polymerase sigma factors"/>
    <property type="match status" value="1"/>
</dbReference>